<sequence>MTLSPSELRTVHRALAAAVDGSGDPVELTESGEALPRPEARHPRRGGHPDAAAVVRTSGSTGTPKQIVLTRAALQASAAATAERLGGAGTWLLAVGVHYVAGLAVLSRSIVAGTQPVAMRPGPFTVEAFADAADRLPAHGPRYVSLVPTQLARLLADGADPAGSDALRGFDRVLVGGARLDPGLRRRAEDAGVRVTATYGMAETCGGCVYDGVPLPGVRVETVPIRRGSALPGVPRSDQPRPDAAAPGAPALERVRLAGPMVAAGYLDDLTRTVAHFGVSDGVPTFLTEDTGRLVWPDASDDSGAPVLEVTGRLDDVLITGGVKVSAAAVQAVLESDPGVAQAHVAGVPDEHWGQRVSAAFVPAGDVPDDEGPELARLTERAGALVRERLGAAAVPKTWLALPQLPRLSTGKTDRRRVAELLAERASGTDAER</sequence>
<dbReference type="Pfam" id="PF13193">
    <property type="entry name" value="AMP-binding_C"/>
    <property type="match status" value="1"/>
</dbReference>
<dbReference type="InterPro" id="IPR045851">
    <property type="entry name" value="AMP-bd_C_sf"/>
</dbReference>
<dbReference type="InterPro" id="IPR000873">
    <property type="entry name" value="AMP-dep_synth/lig_dom"/>
</dbReference>
<comment type="caution">
    <text evidence="4">The sequence shown here is derived from an EMBL/GenBank/DDBJ whole genome shotgun (WGS) entry which is preliminary data.</text>
</comment>
<keyword evidence="5" id="KW-1185">Reference proteome</keyword>
<dbReference type="InterPro" id="IPR025110">
    <property type="entry name" value="AMP-bd_C"/>
</dbReference>
<dbReference type="Gene3D" id="3.30.300.30">
    <property type="match status" value="1"/>
</dbReference>
<name>A0A7W7GPC5_9MICC</name>
<evidence type="ECO:0000259" key="3">
    <source>
        <dbReference type="Pfam" id="PF13193"/>
    </source>
</evidence>
<gene>
    <name evidence="4" type="ORF">HDA30_001313</name>
</gene>
<evidence type="ECO:0000256" key="1">
    <source>
        <dbReference type="SAM" id="MobiDB-lite"/>
    </source>
</evidence>
<dbReference type="Pfam" id="PF00501">
    <property type="entry name" value="AMP-binding"/>
    <property type="match status" value="1"/>
</dbReference>
<dbReference type="EC" id="6.2.1.26" evidence="4"/>
<feature type="region of interest" description="Disordered" evidence="1">
    <location>
        <begin position="229"/>
        <end position="250"/>
    </location>
</feature>
<reference evidence="4 5" key="1">
    <citation type="submission" date="2020-08" db="EMBL/GenBank/DDBJ databases">
        <title>Sequencing the genomes of 1000 actinobacteria strains.</title>
        <authorList>
            <person name="Klenk H.-P."/>
        </authorList>
    </citation>
    <scope>NUCLEOTIDE SEQUENCE [LARGE SCALE GENOMIC DNA]</scope>
    <source>
        <strain evidence="4 5">DSM 23974</strain>
    </source>
</reference>
<dbReference type="GO" id="GO:0031956">
    <property type="term" value="F:medium-chain fatty acid-CoA ligase activity"/>
    <property type="evidence" value="ECO:0007669"/>
    <property type="project" value="TreeGrafter"/>
</dbReference>
<dbReference type="PROSITE" id="PS00455">
    <property type="entry name" value="AMP_BINDING"/>
    <property type="match status" value="1"/>
</dbReference>
<dbReference type="PANTHER" id="PTHR43201">
    <property type="entry name" value="ACYL-COA SYNTHETASE"/>
    <property type="match status" value="1"/>
</dbReference>
<dbReference type="EMBL" id="JACHNA010000001">
    <property type="protein sequence ID" value="MBB4735805.1"/>
    <property type="molecule type" value="Genomic_DNA"/>
</dbReference>
<evidence type="ECO:0000259" key="2">
    <source>
        <dbReference type="Pfam" id="PF00501"/>
    </source>
</evidence>
<feature type="region of interest" description="Disordered" evidence="1">
    <location>
        <begin position="21"/>
        <end position="60"/>
    </location>
</feature>
<dbReference type="InterPro" id="IPR042099">
    <property type="entry name" value="ANL_N_sf"/>
</dbReference>
<dbReference type="SUPFAM" id="SSF56801">
    <property type="entry name" value="Acetyl-CoA synthetase-like"/>
    <property type="match status" value="1"/>
</dbReference>
<dbReference type="GO" id="GO:0006631">
    <property type="term" value="P:fatty acid metabolic process"/>
    <property type="evidence" value="ECO:0007669"/>
    <property type="project" value="TreeGrafter"/>
</dbReference>
<dbReference type="Gene3D" id="3.40.50.12780">
    <property type="entry name" value="N-terminal domain of ligase-like"/>
    <property type="match status" value="1"/>
</dbReference>
<protein>
    <submittedName>
        <fullName evidence="4">O-succinylbenzoic acid--CoA ligase</fullName>
        <ecNumber evidence="4">6.2.1.26</ecNumber>
    </submittedName>
</protein>
<feature type="domain" description="AMP-dependent synthetase/ligase" evidence="2">
    <location>
        <begin position="30"/>
        <end position="232"/>
    </location>
</feature>
<dbReference type="GO" id="GO:0008756">
    <property type="term" value="F:o-succinylbenzoate-CoA ligase activity"/>
    <property type="evidence" value="ECO:0007669"/>
    <property type="project" value="UniProtKB-EC"/>
</dbReference>
<dbReference type="Proteomes" id="UP000540191">
    <property type="component" value="Unassembled WGS sequence"/>
</dbReference>
<dbReference type="InterPro" id="IPR020845">
    <property type="entry name" value="AMP-binding_CS"/>
</dbReference>
<dbReference type="RefSeq" id="WP_184241454.1">
    <property type="nucleotide sequence ID" value="NZ_JACHNA010000001.1"/>
</dbReference>
<proteinExistence type="predicted"/>
<keyword evidence="4" id="KW-0436">Ligase</keyword>
<dbReference type="AlphaFoldDB" id="A0A7W7GPC5"/>
<evidence type="ECO:0000313" key="5">
    <source>
        <dbReference type="Proteomes" id="UP000540191"/>
    </source>
</evidence>
<accession>A0A7W7GPC5</accession>
<evidence type="ECO:0000313" key="4">
    <source>
        <dbReference type="EMBL" id="MBB4735805.1"/>
    </source>
</evidence>
<organism evidence="4 5">
    <name type="scientific">Micrococcus cohnii</name>
    <dbReference type="NCBI Taxonomy" id="993416"/>
    <lineage>
        <taxon>Bacteria</taxon>
        <taxon>Bacillati</taxon>
        <taxon>Actinomycetota</taxon>
        <taxon>Actinomycetes</taxon>
        <taxon>Micrococcales</taxon>
        <taxon>Micrococcaceae</taxon>
        <taxon>Micrococcus</taxon>
    </lineage>
</organism>
<feature type="domain" description="AMP-binding enzyme C-terminal" evidence="3">
    <location>
        <begin position="330"/>
        <end position="412"/>
    </location>
</feature>
<dbReference type="PANTHER" id="PTHR43201:SF32">
    <property type="entry name" value="2-SUCCINYLBENZOATE--COA LIGASE, CHLOROPLASTIC_PEROXISOMAL"/>
    <property type="match status" value="1"/>
</dbReference>